<accession>A0A193GJX6</accession>
<dbReference type="EMBL" id="CP016172">
    <property type="protein sequence ID" value="ANN80145.1"/>
    <property type="molecule type" value="Genomic_DNA"/>
</dbReference>
<organism evidence="3 4">
    <name type="scientific">Bordetella flabilis</name>
    <dbReference type="NCBI Taxonomy" id="463014"/>
    <lineage>
        <taxon>Bacteria</taxon>
        <taxon>Pseudomonadati</taxon>
        <taxon>Pseudomonadota</taxon>
        <taxon>Betaproteobacteria</taxon>
        <taxon>Burkholderiales</taxon>
        <taxon>Alcaligenaceae</taxon>
        <taxon>Bordetella</taxon>
    </lineage>
</organism>
<dbReference type="AlphaFoldDB" id="A0A193GJX6"/>
<dbReference type="PANTHER" id="PTHR42928">
    <property type="entry name" value="TRICARBOXYLATE-BINDING PROTEIN"/>
    <property type="match status" value="1"/>
</dbReference>
<gene>
    <name evidence="3" type="ORF">BAU07_01410</name>
</gene>
<evidence type="ECO:0000313" key="4">
    <source>
        <dbReference type="Proteomes" id="UP000091926"/>
    </source>
</evidence>
<dbReference type="PIRSF" id="PIRSF017082">
    <property type="entry name" value="YflP"/>
    <property type="match status" value="1"/>
</dbReference>
<dbReference type="InterPro" id="IPR005064">
    <property type="entry name" value="BUG"/>
</dbReference>
<evidence type="ECO:0000256" key="1">
    <source>
        <dbReference type="ARBA" id="ARBA00006987"/>
    </source>
</evidence>
<dbReference type="Proteomes" id="UP000091926">
    <property type="component" value="Chromosome"/>
</dbReference>
<keyword evidence="4" id="KW-1185">Reference proteome</keyword>
<dbReference type="CDD" id="cd13578">
    <property type="entry name" value="PBP2_Bug27"/>
    <property type="match status" value="1"/>
</dbReference>
<feature type="signal peptide" evidence="2">
    <location>
        <begin position="1"/>
        <end position="27"/>
    </location>
</feature>
<dbReference type="Gene3D" id="3.40.190.150">
    <property type="entry name" value="Bordetella uptake gene, domain 1"/>
    <property type="match status" value="1"/>
</dbReference>
<protein>
    <submittedName>
        <fullName evidence="3">ABC transporter substrate-binding protein</fullName>
    </submittedName>
</protein>
<dbReference type="Pfam" id="PF03401">
    <property type="entry name" value="TctC"/>
    <property type="match status" value="1"/>
</dbReference>
<dbReference type="RefSeq" id="WP_066664512.1">
    <property type="nucleotide sequence ID" value="NZ_CBCSCL010000040.1"/>
</dbReference>
<dbReference type="KEGG" id="bfz:BAU07_01410"/>
<name>A0A193GJX6_9BORD</name>
<sequence>MKTRMLRRCGGLLAGLVLAAASATAMAAWPNDKIIRMVVPFAAGGSTDLVARKLAEGLGKNLGANVIVENRPGAGGTVGTDYVARQPADGYTILMGSVSTHGSAPCIYPKLPYDPAKDFTPLAVVATIPNVIVINKDLPAQDLQSFVALARKDPGRYTYASNGPGTSNHLASAAFTSVAGISMTHVPYRGSGPALIDLLGGQVNMMMDVVMTSYPYIKEGKLRALAVTSAQRSAMLPDVPTVAESGYPGFEAIVWFGMFAPANLPPEIASRLEKAIVAVQNGPDMKPYLESTGAQVSSTAGDAFAAMIRNDTAKWCKVVQQAQIRLE</sequence>
<feature type="chain" id="PRO_5008259078" evidence="2">
    <location>
        <begin position="28"/>
        <end position="327"/>
    </location>
</feature>
<proteinExistence type="inferred from homology"/>
<keyword evidence="2" id="KW-0732">Signal</keyword>
<dbReference type="OrthoDB" id="5171643at2"/>
<reference evidence="3 4" key="1">
    <citation type="submission" date="2016-06" db="EMBL/GenBank/DDBJ databases">
        <title>Complete genome sequences of Bordetella bronchialis and Bordetella flabilis.</title>
        <authorList>
            <person name="LiPuma J.J."/>
            <person name="Spilker T."/>
        </authorList>
    </citation>
    <scope>NUCLEOTIDE SEQUENCE [LARGE SCALE GENOMIC DNA]</scope>
    <source>
        <strain evidence="3 4">AU10664</strain>
    </source>
</reference>
<dbReference type="PANTHER" id="PTHR42928:SF5">
    <property type="entry name" value="BLR1237 PROTEIN"/>
    <property type="match status" value="1"/>
</dbReference>
<dbReference type="InterPro" id="IPR042100">
    <property type="entry name" value="Bug_dom1"/>
</dbReference>
<comment type="similarity">
    <text evidence="1">Belongs to the UPF0065 (bug) family.</text>
</comment>
<evidence type="ECO:0000256" key="2">
    <source>
        <dbReference type="SAM" id="SignalP"/>
    </source>
</evidence>
<dbReference type="STRING" id="463014.BAU07_01410"/>
<dbReference type="SUPFAM" id="SSF53850">
    <property type="entry name" value="Periplasmic binding protein-like II"/>
    <property type="match status" value="1"/>
</dbReference>
<dbReference type="Gene3D" id="3.40.190.10">
    <property type="entry name" value="Periplasmic binding protein-like II"/>
    <property type="match status" value="1"/>
</dbReference>
<evidence type="ECO:0000313" key="3">
    <source>
        <dbReference type="EMBL" id="ANN80145.1"/>
    </source>
</evidence>